<keyword evidence="3" id="KW-1185">Reference proteome</keyword>
<organism evidence="2 3">
    <name type="scientific">Halobaculum litoreum</name>
    <dbReference type="NCBI Taxonomy" id="3031998"/>
    <lineage>
        <taxon>Archaea</taxon>
        <taxon>Methanobacteriati</taxon>
        <taxon>Methanobacteriota</taxon>
        <taxon>Stenosarchaea group</taxon>
        <taxon>Halobacteria</taxon>
        <taxon>Halobacteriales</taxon>
        <taxon>Haloferacaceae</taxon>
        <taxon>Halobaculum</taxon>
    </lineage>
</organism>
<sequence length="68" mass="7155">MGRPPGPLGRHAPRRRRRPRGRRARGPALGTLAVAALAGGLAGYFLLLAGVVSGALPEPATWFADRED</sequence>
<name>A0ABD5XQM5_9EURY</name>
<dbReference type="Proteomes" id="UP001596368">
    <property type="component" value="Unassembled WGS sequence"/>
</dbReference>
<dbReference type="RefSeq" id="WP_284013398.1">
    <property type="nucleotide sequence ID" value="NZ_CP126156.1"/>
</dbReference>
<evidence type="ECO:0000313" key="2">
    <source>
        <dbReference type="EMBL" id="MFC7137422.1"/>
    </source>
</evidence>
<proteinExistence type="predicted"/>
<evidence type="ECO:0000313" key="3">
    <source>
        <dbReference type="Proteomes" id="UP001596368"/>
    </source>
</evidence>
<protein>
    <submittedName>
        <fullName evidence="2">Uncharacterized protein</fullName>
    </submittedName>
</protein>
<dbReference type="AlphaFoldDB" id="A0ABD5XQM5"/>
<reference evidence="2 3" key="1">
    <citation type="journal article" date="2019" name="Int. J. Syst. Evol. Microbiol.">
        <title>The Global Catalogue of Microorganisms (GCM) 10K type strain sequencing project: providing services to taxonomists for standard genome sequencing and annotation.</title>
        <authorList>
            <consortium name="The Broad Institute Genomics Platform"/>
            <consortium name="The Broad Institute Genome Sequencing Center for Infectious Disease"/>
            <person name="Wu L."/>
            <person name="Ma J."/>
        </authorList>
    </citation>
    <scope>NUCLEOTIDE SEQUENCE [LARGE SCALE GENOMIC DNA]</scope>
    <source>
        <strain evidence="2 3">DT92</strain>
    </source>
</reference>
<evidence type="ECO:0000256" key="1">
    <source>
        <dbReference type="SAM" id="MobiDB-lite"/>
    </source>
</evidence>
<feature type="compositionally biased region" description="Basic residues" evidence="1">
    <location>
        <begin position="11"/>
        <end position="25"/>
    </location>
</feature>
<dbReference type="EMBL" id="JBHSZG010000001">
    <property type="protein sequence ID" value="MFC7137422.1"/>
    <property type="molecule type" value="Genomic_DNA"/>
</dbReference>
<comment type="caution">
    <text evidence="2">The sequence shown here is derived from an EMBL/GenBank/DDBJ whole genome shotgun (WGS) entry which is preliminary data.</text>
</comment>
<dbReference type="GeneID" id="81120532"/>
<feature type="region of interest" description="Disordered" evidence="1">
    <location>
        <begin position="1"/>
        <end position="26"/>
    </location>
</feature>
<accession>A0ABD5XQM5</accession>
<gene>
    <name evidence="2" type="ORF">ACFQRB_15240</name>
</gene>